<dbReference type="InterPro" id="IPR051096">
    <property type="entry name" value="BhsA/McbA_stress_biofilm_assoc"/>
</dbReference>
<gene>
    <name evidence="6" type="primary">bhsA_4</name>
    <name evidence="5" type="synonym">bhsA_3</name>
    <name evidence="6" type="ORF">NCTC12965_03131</name>
    <name evidence="5" type="ORF">NCTC13193_02338</name>
</gene>
<feature type="compositionally biased region" description="Polar residues" evidence="2">
    <location>
        <begin position="41"/>
        <end position="50"/>
    </location>
</feature>
<dbReference type="EMBL" id="CABEEZ010000068">
    <property type="protein sequence ID" value="VTR30870.1"/>
    <property type="molecule type" value="Genomic_DNA"/>
</dbReference>
<dbReference type="KEGG" id="sfw:WN53_18740"/>
<feature type="chain" id="PRO_5044542279" evidence="3">
    <location>
        <begin position="20"/>
        <end position="89"/>
    </location>
</feature>
<evidence type="ECO:0000256" key="1">
    <source>
        <dbReference type="ARBA" id="ARBA00022729"/>
    </source>
</evidence>
<dbReference type="EMBL" id="LR134492">
    <property type="protein sequence ID" value="VEI68499.1"/>
    <property type="molecule type" value="Genomic_DNA"/>
</dbReference>
<organism evidence="6">
    <name type="scientific">Serratia fonticola</name>
    <dbReference type="NCBI Taxonomy" id="47917"/>
    <lineage>
        <taxon>Bacteria</taxon>
        <taxon>Pseudomonadati</taxon>
        <taxon>Pseudomonadota</taxon>
        <taxon>Gammaproteobacteria</taxon>
        <taxon>Enterobacterales</taxon>
        <taxon>Yersiniaceae</taxon>
        <taxon>Serratia</taxon>
    </lineage>
</organism>
<dbReference type="Pfam" id="PF07338">
    <property type="entry name" value="YdgH_BhsA-like"/>
    <property type="match status" value="1"/>
</dbReference>
<protein>
    <submittedName>
        <fullName evidence="6">Multiple stress resistance protein BhsA</fullName>
    </submittedName>
</protein>
<dbReference type="Proteomes" id="UP000270487">
    <property type="component" value="Chromosome"/>
</dbReference>
<dbReference type="PANTHER" id="PTHR34156:SF8">
    <property type="entry name" value="PERIPLASMIC PROTEIN"/>
    <property type="match status" value="1"/>
</dbReference>
<dbReference type="GeneID" id="30322216"/>
<accession>A0A0F7D2M5</accession>
<dbReference type="SUPFAM" id="SSF159871">
    <property type="entry name" value="YdgH-like"/>
    <property type="match status" value="1"/>
</dbReference>
<dbReference type="NCBIfam" id="NF007400">
    <property type="entry name" value="PRK09929.1"/>
    <property type="match status" value="1"/>
</dbReference>
<evidence type="ECO:0000313" key="6">
    <source>
        <dbReference type="EMBL" id="VTR30870.1"/>
    </source>
</evidence>
<sequence>MKKLILALFASTLAFSSVAAELMAKVDFEKVKDQYVNVGSISTSGETSQSDAKEELSKKADEKGGDIYVLTSANTDNKVHGTAEVYKKK</sequence>
<evidence type="ECO:0000313" key="5">
    <source>
        <dbReference type="EMBL" id="VEI68499.1"/>
    </source>
</evidence>
<name>A0A0F7D2M5_SERFO</name>
<evidence type="ECO:0000259" key="4">
    <source>
        <dbReference type="Pfam" id="PF07338"/>
    </source>
</evidence>
<feature type="region of interest" description="Disordered" evidence="2">
    <location>
        <begin position="41"/>
        <end position="60"/>
    </location>
</feature>
<proteinExistence type="predicted"/>
<dbReference type="InterPro" id="IPR036275">
    <property type="entry name" value="YdgH-like_sf"/>
</dbReference>
<dbReference type="Gene3D" id="3.30.1660.10">
    <property type="entry name" value="Flavin-binding protein dodecin"/>
    <property type="match status" value="1"/>
</dbReference>
<evidence type="ECO:0000313" key="7">
    <source>
        <dbReference type="Proteomes" id="UP000270487"/>
    </source>
</evidence>
<keyword evidence="1 3" id="KW-0732">Signal</keyword>
<dbReference type="InterPro" id="IPR010854">
    <property type="entry name" value="YdgH/BhsA/McbA-like_dom"/>
</dbReference>
<dbReference type="PANTHER" id="PTHR34156">
    <property type="entry name" value="OUTER MEMBRANE PROTEIN-RELATED-RELATED"/>
    <property type="match status" value="1"/>
</dbReference>
<evidence type="ECO:0000256" key="3">
    <source>
        <dbReference type="SAM" id="SignalP"/>
    </source>
</evidence>
<feature type="compositionally biased region" description="Basic and acidic residues" evidence="2">
    <location>
        <begin position="51"/>
        <end position="60"/>
    </location>
</feature>
<evidence type="ECO:0000256" key="2">
    <source>
        <dbReference type="SAM" id="MobiDB-lite"/>
    </source>
</evidence>
<feature type="signal peptide" evidence="3">
    <location>
        <begin position="1"/>
        <end position="19"/>
    </location>
</feature>
<dbReference type="AlphaFoldDB" id="A0A0F7D2M5"/>
<feature type="domain" description="YdgH/BhsA/McbA-like" evidence="4">
    <location>
        <begin position="37"/>
        <end position="87"/>
    </location>
</feature>
<dbReference type="InterPro" id="IPR025543">
    <property type="entry name" value="Dodecin-like"/>
</dbReference>
<reference evidence="6" key="1">
    <citation type="submission" date="2019-05" db="EMBL/GenBank/DDBJ databases">
        <authorList>
            <consortium name="Pathogen Informatics"/>
        </authorList>
    </citation>
    <scope>NUCLEOTIDE SEQUENCE [LARGE SCALE GENOMIC DNA]</scope>
    <source>
        <strain evidence="6">NCTC12965</strain>
        <strain evidence="5 7">NCTC13193</strain>
    </source>
</reference>
<dbReference type="RefSeq" id="WP_037413937.1">
    <property type="nucleotide sequence ID" value="NZ_CAMISF010000001.1"/>
</dbReference>